<evidence type="ECO:0000313" key="2">
    <source>
        <dbReference type="Proteomes" id="UP000254051"/>
    </source>
</evidence>
<protein>
    <submittedName>
        <fullName evidence="1">Uncharacterized protein</fullName>
    </submittedName>
</protein>
<sequence length="117" mass="13211">MVTQNYSISFFGLDPQYYTNAIIGDIWNTAAVKVYQETGISIIGEVHERYLVNPDVGELNGSIIFMIESKRVPDETVSDVDYWNAYTIVVEEARGMLGNPSMSITVETVNLTYFEKI</sequence>
<dbReference type="EMBL" id="UHJJ01000005">
    <property type="protein sequence ID" value="SUQ14267.1"/>
    <property type="molecule type" value="Genomic_DNA"/>
</dbReference>
<reference evidence="2" key="1">
    <citation type="submission" date="2017-07" db="EMBL/GenBank/DDBJ databases">
        <authorList>
            <person name="Varghese N."/>
            <person name="Submissions S."/>
        </authorList>
    </citation>
    <scope>NUCLEOTIDE SEQUENCE [LARGE SCALE GENOMIC DNA]</scope>
    <source>
        <strain evidence="2">NLAE-zl-C134</strain>
    </source>
</reference>
<dbReference type="Proteomes" id="UP000254051">
    <property type="component" value="Unassembled WGS sequence"/>
</dbReference>
<dbReference type="AlphaFoldDB" id="A0A315ZWY7"/>
<evidence type="ECO:0000313" key="1">
    <source>
        <dbReference type="EMBL" id="SUQ14267.1"/>
    </source>
</evidence>
<keyword evidence="2" id="KW-1185">Reference proteome</keyword>
<name>A0A315ZWY7_9FIRM</name>
<accession>A0A315ZWY7</accession>
<dbReference type="OrthoDB" id="1937484at2"/>
<gene>
    <name evidence="1" type="ORF">SAMN05216529_105242</name>
</gene>
<proteinExistence type="predicted"/>
<organism evidence="1 2">
    <name type="scientific">Faecalicatena contorta</name>
    <dbReference type="NCBI Taxonomy" id="39482"/>
    <lineage>
        <taxon>Bacteria</taxon>
        <taxon>Bacillati</taxon>
        <taxon>Bacillota</taxon>
        <taxon>Clostridia</taxon>
        <taxon>Lachnospirales</taxon>
        <taxon>Lachnospiraceae</taxon>
        <taxon>Faecalicatena</taxon>
    </lineage>
</organism>